<dbReference type="InterPro" id="IPR051916">
    <property type="entry name" value="GPI-anchor_lipid_remodeler"/>
</dbReference>
<feature type="region of interest" description="Disordered" evidence="1">
    <location>
        <begin position="153"/>
        <end position="179"/>
    </location>
</feature>
<dbReference type="GO" id="GO:0005783">
    <property type="term" value="C:endoplasmic reticulum"/>
    <property type="evidence" value="ECO:0007669"/>
    <property type="project" value="TreeGrafter"/>
</dbReference>
<proteinExistence type="predicted"/>
<sequence length="450" mass="48711">MLRRVLDGFDCLHPRRRRRRHGGGAGAGAVPAAKARVAVRRFGGSSTAAPCSGVVSSNGGAAAAAGGAGREVTIRVATFNAAMFSMAPAVAAEPAAGVGAERGAGLSLPGSPGSGRRPKGILKAQAAASLARSPSKARVSINLQDNEISLERSRLWRGKRQPPPPPRREAEAAAAPRRRSVEEVLREAGADIIGLQNVRAEEERGMRPLSELAEGLGMRYVFAESWAPEYGNAVLSRWPIKRWKAHRVADQSDFRNVLRATIEVPEAGEINFHCTHLDHLDEGWRMKQVDAIIRSGDGPHILAGGLNALDGTDYSAERWEDIVKYYEEIGKPTPKVEVMKYLKGKQYVDAKDFAGECEAVVVVAKGQDVQGTCKYGTRVDYILASPNSPYKFVPGSYTVISSKGTSDHHIVRVDVTIPQIKENDTETVNRKQRVVRANKRSSRKGIWGAK</sequence>
<evidence type="ECO:0000313" key="3">
    <source>
        <dbReference type="EMBL" id="KAG2638725.1"/>
    </source>
</evidence>
<evidence type="ECO:0000256" key="1">
    <source>
        <dbReference type="SAM" id="MobiDB-lite"/>
    </source>
</evidence>
<dbReference type="InterPro" id="IPR036691">
    <property type="entry name" value="Endo/exonu/phosph_ase_sf"/>
</dbReference>
<evidence type="ECO:0000259" key="2">
    <source>
        <dbReference type="Pfam" id="PF03372"/>
    </source>
</evidence>
<evidence type="ECO:0000313" key="4">
    <source>
        <dbReference type="Proteomes" id="UP000823388"/>
    </source>
</evidence>
<dbReference type="Gene3D" id="3.60.10.10">
    <property type="entry name" value="Endonuclease/exonuclease/phosphatase"/>
    <property type="match status" value="1"/>
</dbReference>
<dbReference type="InterPro" id="IPR005135">
    <property type="entry name" value="Endo/exonuclease/phosphatase"/>
</dbReference>
<dbReference type="SUPFAM" id="SSF56219">
    <property type="entry name" value="DNase I-like"/>
    <property type="match status" value="1"/>
</dbReference>
<dbReference type="GO" id="GO:0016020">
    <property type="term" value="C:membrane"/>
    <property type="evidence" value="ECO:0007669"/>
    <property type="project" value="GOC"/>
</dbReference>
<reference evidence="3" key="1">
    <citation type="submission" date="2020-05" db="EMBL/GenBank/DDBJ databases">
        <title>WGS assembly of Panicum virgatum.</title>
        <authorList>
            <person name="Lovell J.T."/>
            <person name="Jenkins J."/>
            <person name="Shu S."/>
            <person name="Juenger T.E."/>
            <person name="Schmutz J."/>
        </authorList>
    </citation>
    <scope>NUCLEOTIDE SEQUENCE</scope>
    <source>
        <strain evidence="3">AP13</strain>
    </source>
</reference>
<organism evidence="3 4">
    <name type="scientific">Panicum virgatum</name>
    <name type="common">Blackwell switchgrass</name>
    <dbReference type="NCBI Taxonomy" id="38727"/>
    <lineage>
        <taxon>Eukaryota</taxon>
        <taxon>Viridiplantae</taxon>
        <taxon>Streptophyta</taxon>
        <taxon>Embryophyta</taxon>
        <taxon>Tracheophyta</taxon>
        <taxon>Spermatophyta</taxon>
        <taxon>Magnoliopsida</taxon>
        <taxon>Liliopsida</taxon>
        <taxon>Poales</taxon>
        <taxon>Poaceae</taxon>
        <taxon>PACMAD clade</taxon>
        <taxon>Panicoideae</taxon>
        <taxon>Panicodae</taxon>
        <taxon>Paniceae</taxon>
        <taxon>Panicinae</taxon>
        <taxon>Panicum</taxon>
        <taxon>Panicum sect. Hiantes</taxon>
    </lineage>
</organism>
<dbReference type="PANTHER" id="PTHR14859:SF0">
    <property type="entry name" value="ENDONUCLEASE_EXONUCLEASE_PHOSPHATASE FAMILY PROTEIN, EXPRESSED"/>
    <property type="match status" value="1"/>
</dbReference>
<dbReference type="GO" id="GO:0003824">
    <property type="term" value="F:catalytic activity"/>
    <property type="evidence" value="ECO:0007669"/>
    <property type="project" value="InterPro"/>
</dbReference>
<dbReference type="AlphaFoldDB" id="A0A8T0VV02"/>
<accession>A0A8T0VV02</accession>
<feature type="domain" description="Endonuclease/exonuclease/phosphatase" evidence="2">
    <location>
        <begin position="172"/>
        <end position="408"/>
    </location>
</feature>
<comment type="caution">
    <text evidence="3">The sequence shown here is derived from an EMBL/GenBank/DDBJ whole genome shotgun (WGS) entry which is preliminary data.</text>
</comment>
<dbReference type="PANTHER" id="PTHR14859">
    <property type="entry name" value="CALCOFLUOR WHITE HYPERSENSITIVE PROTEIN PRECURSOR"/>
    <property type="match status" value="1"/>
</dbReference>
<name>A0A8T0VV02_PANVG</name>
<gene>
    <name evidence="3" type="ORF">PVAP13_2NG607200</name>
</gene>
<dbReference type="FunFam" id="3.60.10.10:FF:000045">
    <property type="entry name" value="Endonuclease/exonuclease/phosphatase family protein"/>
    <property type="match status" value="1"/>
</dbReference>
<dbReference type="EMBL" id="CM029040">
    <property type="protein sequence ID" value="KAG2638725.1"/>
    <property type="molecule type" value="Genomic_DNA"/>
</dbReference>
<dbReference type="Pfam" id="PF03372">
    <property type="entry name" value="Exo_endo_phos"/>
    <property type="match status" value="1"/>
</dbReference>
<dbReference type="GO" id="GO:0006506">
    <property type="term" value="P:GPI anchor biosynthetic process"/>
    <property type="evidence" value="ECO:0007669"/>
    <property type="project" value="TreeGrafter"/>
</dbReference>
<dbReference type="OrthoDB" id="200415at2759"/>
<dbReference type="Proteomes" id="UP000823388">
    <property type="component" value="Chromosome 2N"/>
</dbReference>
<protein>
    <recommendedName>
        <fullName evidence="2">Endonuclease/exonuclease/phosphatase domain-containing protein</fullName>
    </recommendedName>
</protein>
<keyword evidence="4" id="KW-1185">Reference proteome</keyword>